<sequence>MFYCQDCTQSFPSQNDLDDHMAQAHLCCNEGDQSHQTFADNKNNQQPLNAPTHQENPPSGDNHNGGHDSGTPAPGPTPHPSGLPQPPPTKSCLKPPGQQQPPPTGHITRSRSHTSRRRVTFAATDRCLITGAPVTPHRRDRDEWRVARRERRAARRAEEMRRNWVVDAEENAEEQEEGSSSSGSSWGGEGGEEPVELGSAAEGEEQEAFLGMPVAHGVMAGEEEGQPGLAATGEEDSGLGAAEQAEEARLAERRRRLRRAIAKGRERQRQRDKERPSNSTSIFATGSLRLPAGFATVRNYDGYPA</sequence>
<comment type="caution">
    <text evidence="1">The sequence shown here is derived from an EMBL/GenBank/DDBJ whole genome shotgun (WGS) entry which is preliminary data.</text>
</comment>
<reference evidence="1 2" key="1">
    <citation type="journal article" date="2021" name="Nat. Commun.">
        <title>Genetic determinants of endophytism in the Arabidopsis root mycobiome.</title>
        <authorList>
            <person name="Mesny F."/>
            <person name="Miyauchi S."/>
            <person name="Thiergart T."/>
            <person name="Pickel B."/>
            <person name="Atanasova L."/>
            <person name="Karlsson M."/>
            <person name="Huettel B."/>
            <person name="Barry K.W."/>
            <person name="Haridas S."/>
            <person name="Chen C."/>
            <person name="Bauer D."/>
            <person name="Andreopoulos W."/>
            <person name="Pangilinan J."/>
            <person name="LaButti K."/>
            <person name="Riley R."/>
            <person name="Lipzen A."/>
            <person name="Clum A."/>
            <person name="Drula E."/>
            <person name="Henrissat B."/>
            <person name="Kohler A."/>
            <person name="Grigoriev I.V."/>
            <person name="Martin F.M."/>
            <person name="Hacquard S."/>
        </authorList>
    </citation>
    <scope>NUCLEOTIDE SEQUENCE [LARGE SCALE GENOMIC DNA]</scope>
    <source>
        <strain evidence="1 2">MPI-SDFR-AT-0079</strain>
    </source>
</reference>
<dbReference type="EMBL" id="JAGIZQ010000006">
    <property type="protein sequence ID" value="KAH6623447.1"/>
    <property type="molecule type" value="Genomic_DNA"/>
</dbReference>
<name>A0ACB7P0P6_9PEZI</name>
<organism evidence="1 2">
    <name type="scientific">Chaetomium tenue</name>
    <dbReference type="NCBI Taxonomy" id="1854479"/>
    <lineage>
        <taxon>Eukaryota</taxon>
        <taxon>Fungi</taxon>
        <taxon>Dikarya</taxon>
        <taxon>Ascomycota</taxon>
        <taxon>Pezizomycotina</taxon>
        <taxon>Sordariomycetes</taxon>
        <taxon>Sordariomycetidae</taxon>
        <taxon>Sordariales</taxon>
        <taxon>Chaetomiaceae</taxon>
        <taxon>Chaetomium</taxon>
    </lineage>
</organism>
<accession>A0ACB7P0P6</accession>
<keyword evidence="2" id="KW-1185">Reference proteome</keyword>
<protein>
    <submittedName>
        <fullName evidence="1">Uncharacterized protein</fullName>
    </submittedName>
</protein>
<gene>
    <name evidence="1" type="ORF">F5144DRAFT_550987</name>
</gene>
<dbReference type="Proteomes" id="UP000724584">
    <property type="component" value="Unassembled WGS sequence"/>
</dbReference>
<evidence type="ECO:0000313" key="1">
    <source>
        <dbReference type="EMBL" id="KAH6623447.1"/>
    </source>
</evidence>
<proteinExistence type="predicted"/>
<evidence type="ECO:0000313" key="2">
    <source>
        <dbReference type="Proteomes" id="UP000724584"/>
    </source>
</evidence>